<dbReference type="EMBL" id="VIVK01000001">
    <property type="protein sequence ID" value="TWD79131.1"/>
    <property type="molecule type" value="Genomic_DNA"/>
</dbReference>
<gene>
    <name evidence="1" type="ORF">FB561_0186</name>
</gene>
<dbReference type="OrthoDB" id="3830848at2"/>
<protein>
    <recommendedName>
        <fullName evidence="3">YCII-related domain-containing protein</fullName>
    </recommendedName>
</protein>
<dbReference type="SUPFAM" id="SSF54909">
    <property type="entry name" value="Dimeric alpha+beta barrel"/>
    <property type="match status" value="1"/>
</dbReference>
<comment type="caution">
    <text evidence="1">The sequence shown here is derived from an EMBL/GenBank/DDBJ whole genome shotgun (WGS) entry which is preliminary data.</text>
</comment>
<dbReference type="AlphaFoldDB" id="A0A561BJT4"/>
<dbReference type="Proteomes" id="UP000318380">
    <property type="component" value="Unassembled WGS sequence"/>
</dbReference>
<dbReference type="RefSeq" id="WP_145801986.1">
    <property type="nucleotide sequence ID" value="NZ_VIVK01000001.1"/>
</dbReference>
<dbReference type="Gene3D" id="3.30.70.1060">
    <property type="entry name" value="Dimeric alpha+beta barrel"/>
    <property type="match status" value="1"/>
</dbReference>
<evidence type="ECO:0000313" key="1">
    <source>
        <dbReference type="EMBL" id="TWD79131.1"/>
    </source>
</evidence>
<dbReference type="InterPro" id="IPR011008">
    <property type="entry name" value="Dimeric_a/b-barrel"/>
</dbReference>
<accession>A0A561BJT4</accession>
<reference evidence="1 2" key="1">
    <citation type="submission" date="2019-06" db="EMBL/GenBank/DDBJ databases">
        <title>Sequencing the genomes of 1000 actinobacteria strains.</title>
        <authorList>
            <person name="Klenk H.-P."/>
        </authorList>
    </citation>
    <scope>NUCLEOTIDE SEQUENCE [LARGE SCALE GENOMIC DNA]</scope>
    <source>
        <strain evidence="1 2">DSM 24683</strain>
    </source>
</reference>
<keyword evidence="2" id="KW-1185">Reference proteome</keyword>
<sequence>MKYLLILQADASREDHDRFRRIAGEAGELITGHTLADPATAELVGRAEVTAIRGYYLVDVETPDRAVELARVLPDPAIEVRPVMFTACVDY</sequence>
<proteinExistence type="predicted"/>
<evidence type="ECO:0008006" key="3">
    <source>
        <dbReference type="Google" id="ProtNLM"/>
    </source>
</evidence>
<organism evidence="1 2">
    <name type="scientific">Kribbella amoyensis</name>
    <dbReference type="NCBI Taxonomy" id="996641"/>
    <lineage>
        <taxon>Bacteria</taxon>
        <taxon>Bacillati</taxon>
        <taxon>Actinomycetota</taxon>
        <taxon>Actinomycetes</taxon>
        <taxon>Propionibacteriales</taxon>
        <taxon>Kribbellaceae</taxon>
        <taxon>Kribbella</taxon>
    </lineage>
</organism>
<name>A0A561BJT4_9ACTN</name>
<evidence type="ECO:0000313" key="2">
    <source>
        <dbReference type="Proteomes" id="UP000318380"/>
    </source>
</evidence>